<accession>A0A934HRN5</accession>
<proteinExistence type="inferred from homology"/>
<sequence length="165" mass="17905">MTWDDFVNEIAQPAFLPWELLLLRLAGAVLLCGAIGFERESRDRAAGLRTHMLIGLAAALYSLLMLELVSRHDEFPDMVRSDPLRIIEAVTGGVAFLAAGMIVFSQGKVRGLTTGASMWLAAAIGVSTGIGLWWVALMATALALIIIRLMMVAEKKAFSDDQDDN</sequence>
<keyword evidence="4 7" id="KW-0812">Transmembrane</keyword>
<evidence type="ECO:0000256" key="6">
    <source>
        <dbReference type="ARBA" id="ARBA00023136"/>
    </source>
</evidence>
<keyword evidence="3" id="KW-1003">Cell membrane</keyword>
<keyword evidence="10" id="KW-1185">Reference proteome</keyword>
<dbReference type="InterPro" id="IPR003416">
    <property type="entry name" value="MgtC/SapB/SrpB/YhiD_fam"/>
</dbReference>
<dbReference type="RefSeq" id="WP_198685440.1">
    <property type="nucleotide sequence ID" value="NZ_JAEIJD010000003.1"/>
</dbReference>
<dbReference type="PANTHER" id="PTHR33778:SF1">
    <property type="entry name" value="MAGNESIUM TRANSPORTER YHID-RELATED"/>
    <property type="match status" value="1"/>
</dbReference>
<evidence type="ECO:0000256" key="1">
    <source>
        <dbReference type="ARBA" id="ARBA00004651"/>
    </source>
</evidence>
<comment type="subcellular location">
    <subcellularLocation>
        <location evidence="7">Cell inner membrane</location>
        <topology evidence="7">Multi-pass membrane protein</topology>
    </subcellularLocation>
    <subcellularLocation>
        <location evidence="1">Cell membrane</location>
        <topology evidence="1">Multi-pass membrane protein</topology>
    </subcellularLocation>
</comment>
<evidence type="ECO:0000313" key="10">
    <source>
        <dbReference type="Proteomes" id="UP000613255"/>
    </source>
</evidence>
<evidence type="ECO:0000256" key="4">
    <source>
        <dbReference type="ARBA" id="ARBA00022692"/>
    </source>
</evidence>
<keyword evidence="6 7" id="KW-0472">Membrane</keyword>
<comment type="caution">
    <text evidence="9">The sequence shown here is derived from an EMBL/GenBank/DDBJ whole genome shotgun (WGS) entry which is preliminary data.</text>
</comment>
<protein>
    <recommendedName>
        <fullName evidence="7">Protein MgtC</fullName>
    </recommendedName>
</protein>
<keyword evidence="7" id="KW-0997">Cell inner membrane</keyword>
<dbReference type="EMBL" id="JAEIJD010000003">
    <property type="protein sequence ID" value="MBI6629420.1"/>
    <property type="molecule type" value="Genomic_DNA"/>
</dbReference>
<comment type="similarity">
    <text evidence="2 7">Belongs to the MgtC/SapB family.</text>
</comment>
<feature type="domain" description="MgtC/SapB/SrpB/YhiD N-terminal" evidence="8">
    <location>
        <begin position="25"/>
        <end position="154"/>
    </location>
</feature>
<gene>
    <name evidence="9" type="ORF">JAO82_05940</name>
</gene>
<dbReference type="InterPro" id="IPR049177">
    <property type="entry name" value="MgtC_SapB_SrpB_YhiD_N"/>
</dbReference>
<dbReference type="PANTHER" id="PTHR33778">
    <property type="entry name" value="PROTEIN MGTC"/>
    <property type="match status" value="1"/>
</dbReference>
<name>A0A934HRN5_9RHOB</name>
<dbReference type="GO" id="GO:0005886">
    <property type="term" value="C:plasma membrane"/>
    <property type="evidence" value="ECO:0007669"/>
    <property type="project" value="UniProtKB-SubCell"/>
</dbReference>
<reference evidence="9" key="1">
    <citation type="submission" date="2020-12" db="EMBL/GenBank/DDBJ databases">
        <title>Pontibaca salina gen. nov., sp. nov., isolated from marine sediment.</title>
        <authorList>
            <person name="Bo J."/>
            <person name="Wang S."/>
            <person name="Song X."/>
            <person name="Du Z."/>
        </authorList>
    </citation>
    <scope>NUCLEOTIDE SEQUENCE</scope>
    <source>
        <strain evidence="9">S1109L</strain>
    </source>
</reference>
<feature type="transmembrane region" description="Helical" evidence="7">
    <location>
        <begin position="116"/>
        <end position="147"/>
    </location>
</feature>
<evidence type="ECO:0000256" key="7">
    <source>
        <dbReference type="RuleBase" id="RU365041"/>
    </source>
</evidence>
<feature type="transmembrane region" description="Helical" evidence="7">
    <location>
        <begin position="86"/>
        <end position="104"/>
    </location>
</feature>
<evidence type="ECO:0000259" key="8">
    <source>
        <dbReference type="Pfam" id="PF02308"/>
    </source>
</evidence>
<dbReference type="PRINTS" id="PR01837">
    <property type="entry name" value="MGTCSAPBPROT"/>
</dbReference>
<feature type="transmembrane region" description="Helical" evidence="7">
    <location>
        <begin position="20"/>
        <end position="37"/>
    </location>
</feature>
<dbReference type="AlphaFoldDB" id="A0A934HRN5"/>
<keyword evidence="5 7" id="KW-1133">Transmembrane helix</keyword>
<dbReference type="Proteomes" id="UP000613255">
    <property type="component" value="Unassembled WGS sequence"/>
</dbReference>
<evidence type="ECO:0000313" key="9">
    <source>
        <dbReference type="EMBL" id="MBI6629420.1"/>
    </source>
</evidence>
<feature type="transmembrane region" description="Helical" evidence="7">
    <location>
        <begin position="49"/>
        <end position="66"/>
    </location>
</feature>
<evidence type="ECO:0000256" key="2">
    <source>
        <dbReference type="ARBA" id="ARBA00009298"/>
    </source>
</evidence>
<evidence type="ECO:0000256" key="5">
    <source>
        <dbReference type="ARBA" id="ARBA00022989"/>
    </source>
</evidence>
<evidence type="ECO:0000256" key="3">
    <source>
        <dbReference type="ARBA" id="ARBA00022475"/>
    </source>
</evidence>
<dbReference type="Pfam" id="PF02308">
    <property type="entry name" value="MgtC"/>
    <property type="match status" value="1"/>
</dbReference>
<organism evidence="9 10">
    <name type="scientific">Pontibaca salina</name>
    <dbReference type="NCBI Taxonomy" id="2795731"/>
    <lineage>
        <taxon>Bacteria</taxon>
        <taxon>Pseudomonadati</taxon>
        <taxon>Pseudomonadota</taxon>
        <taxon>Alphaproteobacteria</taxon>
        <taxon>Rhodobacterales</taxon>
        <taxon>Roseobacteraceae</taxon>
        <taxon>Pontibaca</taxon>
    </lineage>
</organism>